<accession>A0A3B0VRA6</accession>
<dbReference type="GO" id="GO:0008757">
    <property type="term" value="F:S-adenosylmethionine-dependent methyltransferase activity"/>
    <property type="evidence" value="ECO:0007669"/>
    <property type="project" value="InterPro"/>
</dbReference>
<organism evidence="2">
    <name type="scientific">hydrothermal vent metagenome</name>
    <dbReference type="NCBI Taxonomy" id="652676"/>
    <lineage>
        <taxon>unclassified sequences</taxon>
        <taxon>metagenomes</taxon>
        <taxon>ecological metagenomes</taxon>
    </lineage>
</organism>
<dbReference type="Gene3D" id="3.40.50.150">
    <property type="entry name" value="Vaccinia Virus protein VP39"/>
    <property type="match status" value="1"/>
</dbReference>
<protein>
    <recommendedName>
        <fullName evidence="1">Methyltransferase type 11 domain-containing protein</fullName>
    </recommendedName>
</protein>
<gene>
    <name evidence="2" type="ORF">MNBD_CHLOROFLEXI01-4755</name>
</gene>
<dbReference type="InterPro" id="IPR029063">
    <property type="entry name" value="SAM-dependent_MTases_sf"/>
</dbReference>
<feature type="domain" description="Methyltransferase type 11" evidence="1">
    <location>
        <begin position="68"/>
        <end position="111"/>
    </location>
</feature>
<proteinExistence type="predicted"/>
<evidence type="ECO:0000259" key="1">
    <source>
        <dbReference type="Pfam" id="PF08241"/>
    </source>
</evidence>
<dbReference type="SUPFAM" id="SSF53335">
    <property type="entry name" value="S-adenosyl-L-methionine-dependent methyltransferases"/>
    <property type="match status" value="1"/>
</dbReference>
<name>A0A3B0VRA6_9ZZZZ</name>
<reference evidence="2" key="1">
    <citation type="submission" date="2018-06" db="EMBL/GenBank/DDBJ databases">
        <authorList>
            <person name="Zhirakovskaya E."/>
        </authorList>
    </citation>
    <scope>NUCLEOTIDE SEQUENCE</scope>
</reference>
<evidence type="ECO:0000313" key="2">
    <source>
        <dbReference type="EMBL" id="VAW42980.1"/>
    </source>
</evidence>
<dbReference type="AlphaFoldDB" id="A0A3B0VRA6"/>
<dbReference type="InterPro" id="IPR013216">
    <property type="entry name" value="Methyltransf_11"/>
</dbReference>
<dbReference type="Pfam" id="PF08241">
    <property type="entry name" value="Methyltransf_11"/>
    <property type="match status" value="1"/>
</dbReference>
<dbReference type="EMBL" id="UOEU01000994">
    <property type="protein sequence ID" value="VAW42980.1"/>
    <property type="molecule type" value="Genomic_DNA"/>
</dbReference>
<sequence>MIQLRPFTWLMPYDVYERHKVVSTLLQATLSPQDEEFVILDVGGRSELLKKFLPYPVLSVNPDGTGKICGDGLKLPFADNSFTAVVNIDTLEHLPADIRLPFIQECLRVSQKHLIIAAPYGSKGHIQLETELNNLHKQIVGRPHHYLSEHVEHGLPSPEHLANFAQQLLPAISQFHYAGDYRWQGRSFARAVQAHQQPRLLARLTNSYNQISGMALFHPITLSTTPKPNSNRFYLSVTKSA</sequence>